<dbReference type="Proteomes" id="UP000727407">
    <property type="component" value="Unassembled WGS sequence"/>
</dbReference>
<evidence type="ECO:0000313" key="3">
    <source>
        <dbReference type="Proteomes" id="UP000727407"/>
    </source>
</evidence>
<keyword evidence="2" id="KW-0238">DNA-binding</keyword>
<keyword evidence="3" id="KW-1185">Reference proteome</keyword>
<name>A0A8J4U873_CLAMG</name>
<evidence type="ECO:0000256" key="1">
    <source>
        <dbReference type="SAM" id="MobiDB-lite"/>
    </source>
</evidence>
<dbReference type="AlphaFoldDB" id="A0A8J4U873"/>
<feature type="region of interest" description="Disordered" evidence="1">
    <location>
        <begin position="17"/>
        <end position="64"/>
    </location>
</feature>
<dbReference type="GO" id="GO:0003677">
    <property type="term" value="F:DNA binding"/>
    <property type="evidence" value="ECO:0007669"/>
    <property type="project" value="UniProtKB-KW"/>
</dbReference>
<feature type="compositionally biased region" description="Polar residues" evidence="1">
    <location>
        <begin position="22"/>
        <end position="36"/>
    </location>
</feature>
<accession>A0A8J4U873</accession>
<sequence length="64" mass="7221">MRRPAALKFTIDHILNKESDANRPNSQLSPESSFSSCHKPVRLANKERASQKVPYTGEAKTFYA</sequence>
<gene>
    <name evidence="2" type="ORF">DAT39_003204</name>
</gene>
<keyword evidence="2" id="KW-0371">Homeobox</keyword>
<reference evidence="2" key="1">
    <citation type="submission" date="2020-07" db="EMBL/GenBank/DDBJ databases">
        <title>Clarias magur genome sequencing, assembly and annotation.</title>
        <authorList>
            <person name="Kushwaha B."/>
            <person name="Kumar R."/>
            <person name="Das P."/>
            <person name="Joshi C.G."/>
            <person name="Kumar D."/>
            <person name="Nagpure N.S."/>
            <person name="Pandey M."/>
            <person name="Agarwal S."/>
            <person name="Srivastava S."/>
            <person name="Singh M."/>
            <person name="Sahoo L."/>
            <person name="Jayasankar P."/>
            <person name="Meher P.K."/>
            <person name="Koringa P.G."/>
            <person name="Iquebal M.A."/>
            <person name="Das S.P."/>
            <person name="Bit A."/>
            <person name="Patnaik S."/>
            <person name="Patel N."/>
            <person name="Shah T.M."/>
            <person name="Hinsu A."/>
            <person name="Jena J.K."/>
        </authorList>
    </citation>
    <scope>NUCLEOTIDE SEQUENCE</scope>
    <source>
        <strain evidence="2">CIFAMagur01</strain>
        <tissue evidence="2">Testis</tissue>
    </source>
</reference>
<evidence type="ECO:0000313" key="2">
    <source>
        <dbReference type="EMBL" id="KAF5907069.1"/>
    </source>
</evidence>
<comment type="caution">
    <text evidence="2">The sequence shown here is derived from an EMBL/GenBank/DDBJ whole genome shotgun (WGS) entry which is preliminary data.</text>
</comment>
<protein>
    <submittedName>
        <fullName evidence="2">Homeobox protein HMX3-B-like</fullName>
    </submittedName>
</protein>
<dbReference type="EMBL" id="QNUK01000025">
    <property type="protein sequence ID" value="KAF5907069.1"/>
    <property type="molecule type" value="Genomic_DNA"/>
</dbReference>
<proteinExistence type="predicted"/>
<organism evidence="2 3">
    <name type="scientific">Clarias magur</name>
    <name type="common">Asian catfish</name>
    <name type="synonym">Macropteronotus magur</name>
    <dbReference type="NCBI Taxonomy" id="1594786"/>
    <lineage>
        <taxon>Eukaryota</taxon>
        <taxon>Metazoa</taxon>
        <taxon>Chordata</taxon>
        <taxon>Craniata</taxon>
        <taxon>Vertebrata</taxon>
        <taxon>Euteleostomi</taxon>
        <taxon>Actinopterygii</taxon>
        <taxon>Neopterygii</taxon>
        <taxon>Teleostei</taxon>
        <taxon>Ostariophysi</taxon>
        <taxon>Siluriformes</taxon>
        <taxon>Clariidae</taxon>
        <taxon>Clarias</taxon>
    </lineage>
</organism>